<protein>
    <submittedName>
        <fullName evidence="2">Uncharacterized protein</fullName>
    </submittedName>
</protein>
<feature type="compositionally biased region" description="Polar residues" evidence="1">
    <location>
        <begin position="253"/>
        <end position="272"/>
    </location>
</feature>
<evidence type="ECO:0000313" key="3">
    <source>
        <dbReference type="Proteomes" id="UP000095300"/>
    </source>
</evidence>
<dbReference type="Proteomes" id="UP000095300">
    <property type="component" value="Unassembled WGS sequence"/>
</dbReference>
<reference evidence="2" key="1">
    <citation type="submission" date="2020-05" db="UniProtKB">
        <authorList>
            <consortium name="EnsemblMetazoa"/>
        </authorList>
    </citation>
    <scope>IDENTIFICATION</scope>
    <source>
        <strain evidence="2">USDA</strain>
    </source>
</reference>
<name>A0A1I8PDF2_STOCA</name>
<dbReference type="VEuPathDB" id="VectorBase:SCAU007073"/>
<dbReference type="EnsemblMetazoa" id="SCAU007073-RA">
    <property type="protein sequence ID" value="SCAU007073-PA"/>
    <property type="gene ID" value="SCAU007073"/>
</dbReference>
<feature type="region of interest" description="Disordered" evidence="1">
    <location>
        <begin position="251"/>
        <end position="272"/>
    </location>
</feature>
<dbReference type="KEGG" id="scac:106095824"/>
<dbReference type="AlphaFoldDB" id="A0A1I8PDF2"/>
<organism evidence="2 3">
    <name type="scientific">Stomoxys calcitrans</name>
    <name type="common">Stable fly</name>
    <name type="synonym">Conops calcitrans</name>
    <dbReference type="NCBI Taxonomy" id="35570"/>
    <lineage>
        <taxon>Eukaryota</taxon>
        <taxon>Metazoa</taxon>
        <taxon>Ecdysozoa</taxon>
        <taxon>Arthropoda</taxon>
        <taxon>Hexapoda</taxon>
        <taxon>Insecta</taxon>
        <taxon>Pterygota</taxon>
        <taxon>Neoptera</taxon>
        <taxon>Endopterygota</taxon>
        <taxon>Diptera</taxon>
        <taxon>Brachycera</taxon>
        <taxon>Muscomorpha</taxon>
        <taxon>Muscoidea</taxon>
        <taxon>Muscidae</taxon>
        <taxon>Stomoxys</taxon>
    </lineage>
</organism>
<accession>A0A1I8PDF2</accession>
<sequence>MDASHSGRASMSGNHKQTGGKLLFERKIENPVSATNKSGSDYRRWPTSRPPMYSLDGRPFDPNSDLAGHYVSNNACYVPPSLKGHSFNLAEEVERGKLIARDVPVSRRLTTSMERPGFKVGRGKILYGHHPTNGGRLLDVRNESLLAQRPMILLAREDGRLLNMRHNLSRLRSPHSTFHRSIAYTPIPTSKALQQKDVAGDLSHSSLHLETRPKTPACRQRLSPQVFRTGSEYPNLVWYSEEIPASNFMPTKPSETSSNISFSAQQNRGQQQEAFKQQDSTSELASEISFVTPTADSTHYQVIKDQKRPKENSHVVEMPPMLSPAKSTLRSRNKCISMECNEGHFDHQLLCTPAKRASPPRSFLECSRKCDRTQFEGGATSEVEDACRVEILKLHLKHLVEDTYCPGLIQATLDGRENFNDISLRLSNKNWLIRAPTGDQEKYTPHDPMTLLEAFSLRIARDRNEVNKNMSVDTAEEICDSRIEETIGKHFAKQNPSELNKSVKSLLVAEAIEKKNRKKGARLSLCLVDIQKNELKMCAFDPEIVTICYIGHVKPTTDKL</sequence>
<proteinExistence type="predicted"/>
<gene>
    <name evidence="2" type="primary">106095824</name>
</gene>
<dbReference type="OrthoDB" id="8062712at2759"/>
<keyword evidence="3" id="KW-1185">Reference proteome</keyword>
<evidence type="ECO:0000313" key="2">
    <source>
        <dbReference type="EnsemblMetazoa" id="SCAU007073-PA"/>
    </source>
</evidence>
<evidence type="ECO:0000256" key="1">
    <source>
        <dbReference type="SAM" id="MobiDB-lite"/>
    </source>
</evidence>